<organism evidence="2 3">
    <name type="scientific">Streptomyces fradiae ATCC 10745 = DSM 40063</name>
    <dbReference type="NCBI Taxonomy" id="1319510"/>
    <lineage>
        <taxon>Bacteria</taxon>
        <taxon>Bacillati</taxon>
        <taxon>Actinomycetota</taxon>
        <taxon>Actinomycetes</taxon>
        <taxon>Kitasatosporales</taxon>
        <taxon>Streptomycetaceae</taxon>
        <taxon>Streptomyces</taxon>
    </lineage>
</organism>
<reference evidence="2 3" key="1">
    <citation type="submission" date="2016-09" db="EMBL/GenBank/DDBJ databases">
        <title>Streptomyces fradiae DSM40063, a candidate organism with high potential of specific P450 cytochromes.</title>
        <authorList>
            <person name="Grumaz C."/>
            <person name="Vainshtein Y."/>
            <person name="Kirstahler P."/>
            <person name="Sohn K."/>
        </authorList>
    </citation>
    <scope>NUCLEOTIDE SEQUENCE [LARGE SCALE GENOMIC DNA]</scope>
    <source>
        <strain evidence="2 3">DSM 40063</strain>
    </source>
</reference>
<name>A0A1Y2NYA7_STRFR</name>
<evidence type="ECO:0000256" key="1">
    <source>
        <dbReference type="SAM" id="MobiDB-lite"/>
    </source>
</evidence>
<evidence type="ECO:0000313" key="2">
    <source>
        <dbReference type="EMBL" id="OSY51989.1"/>
    </source>
</evidence>
<accession>A0A1Y2NYA7</accession>
<feature type="compositionally biased region" description="Polar residues" evidence="1">
    <location>
        <begin position="66"/>
        <end position="75"/>
    </location>
</feature>
<dbReference type="AlphaFoldDB" id="A0A1Y2NYA7"/>
<comment type="caution">
    <text evidence="2">The sequence shown here is derived from an EMBL/GenBank/DDBJ whole genome shotgun (WGS) entry which is preliminary data.</text>
</comment>
<feature type="region of interest" description="Disordered" evidence="1">
    <location>
        <begin position="1"/>
        <end position="84"/>
    </location>
</feature>
<proteinExistence type="predicted"/>
<sequence length="84" mass="8722">MSTSRRARVRSASSEPAERTRSCGPESVPPCSVPGAASTTTWAFAPPKPKLLTPATRGPGPHGRSRSATNSGEPSKSNDRFGVS</sequence>
<gene>
    <name evidence="2" type="ORF">BG846_02363</name>
</gene>
<protein>
    <submittedName>
        <fullName evidence="2">Uncharacterized protein</fullName>
    </submittedName>
</protein>
<evidence type="ECO:0000313" key="3">
    <source>
        <dbReference type="Proteomes" id="UP000194318"/>
    </source>
</evidence>
<dbReference type="Proteomes" id="UP000194318">
    <property type="component" value="Unassembled WGS sequence"/>
</dbReference>
<dbReference type="EMBL" id="MIFZ01000208">
    <property type="protein sequence ID" value="OSY51989.1"/>
    <property type="molecule type" value="Genomic_DNA"/>
</dbReference>